<accession>A0ABD1A597</accession>
<dbReference type="EMBL" id="JBANAX010000741">
    <property type="protein sequence ID" value="KAL1194920.1"/>
    <property type="molecule type" value="Genomic_DNA"/>
</dbReference>
<dbReference type="Pfam" id="PF07727">
    <property type="entry name" value="RVT_2"/>
    <property type="match status" value="1"/>
</dbReference>
<protein>
    <submittedName>
        <fullName evidence="2">Retrovirus-related Pol polyprotein from transposon TNT 1-94</fullName>
    </submittedName>
</protein>
<dbReference type="InterPro" id="IPR043502">
    <property type="entry name" value="DNA/RNA_pol_sf"/>
</dbReference>
<proteinExistence type="predicted"/>
<keyword evidence="3" id="KW-1185">Reference proteome</keyword>
<dbReference type="Proteomes" id="UP001558713">
    <property type="component" value="Unassembled WGS sequence"/>
</dbReference>
<comment type="caution">
    <text evidence="2">The sequence shown here is derived from an EMBL/GenBank/DDBJ whole genome shotgun (WGS) entry which is preliminary data.</text>
</comment>
<organism evidence="2 3">
    <name type="scientific">Cardamine amara subsp. amara</name>
    <dbReference type="NCBI Taxonomy" id="228776"/>
    <lineage>
        <taxon>Eukaryota</taxon>
        <taxon>Viridiplantae</taxon>
        <taxon>Streptophyta</taxon>
        <taxon>Embryophyta</taxon>
        <taxon>Tracheophyta</taxon>
        <taxon>Spermatophyta</taxon>
        <taxon>Magnoliopsida</taxon>
        <taxon>eudicotyledons</taxon>
        <taxon>Gunneridae</taxon>
        <taxon>Pentapetalae</taxon>
        <taxon>rosids</taxon>
        <taxon>malvids</taxon>
        <taxon>Brassicales</taxon>
        <taxon>Brassicaceae</taxon>
        <taxon>Cardamineae</taxon>
        <taxon>Cardamine</taxon>
    </lineage>
</organism>
<evidence type="ECO:0000313" key="2">
    <source>
        <dbReference type="EMBL" id="KAL1194920.1"/>
    </source>
</evidence>
<evidence type="ECO:0000313" key="3">
    <source>
        <dbReference type="Proteomes" id="UP001558713"/>
    </source>
</evidence>
<sequence length="249" mass="28586">MLGPDSEKWLGAAKSEMGSMSENQLWSLVDLPDGVKAIECKWIFKKKIDVDGNIQIFKARLVAKGFKQIHGIDYDETYSPVAMLKSIRILLATAAYYDYEIWRMDVKTAFLNGIPEEDVYMTQPEGFTDPKNAGKVCKLHRSIYGLKQASRSWNLRFDEAVEKFDFIKNEEEPCVYKKTSGSGVAFLVLYVDDILILGNDVPLLQSVKTWLVSCFSMKDMGEAAYILGIRIYRDRLNRANWIVSRYLYR</sequence>
<gene>
    <name evidence="2" type="ORF">V5N11_020044</name>
</gene>
<dbReference type="InterPro" id="IPR013103">
    <property type="entry name" value="RVT_2"/>
</dbReference>
<dbReference type="AlphaFoldDB" id="A0ABD1A597"/>
<dbReference type="SUPFAM" id="SSF56672">
    <property type="entry name" value="DNA/RNA polymerases"/>
    <property type="match status" value="1"/>
</dbReference>
<feature type="domain" description="Reverse transcriptase Ty1/copia-type" evidence="1">
    <location>
        <begin position="23"/>
        <end position="234"/>
    </location>
</feature>
<evidence type="ECO:0000259" key="1">
    <source>
        <dbReference type="Pfam" id="PF07727"/>
    </source>
</evidence>
<name>A0ABD1A597_CARAN</name>
<reference evidence="2 3" key="1">
    <citation type="submission" date="2024-04" db="EMBL/GenBank/DDBJ databases">
        <title>Genome assembly C_amara_ONT_v2.</title>
        <authorList>
            <person name="Yant L."/>
            <person name="Moore C."/>
            <person name="Slenker M."/>
        </authorList>
    </citation>
    <scope>NUCLEOTIDE SEQUENCE [LARGE SCALE GENOMIC DNA]</scope>
    <source>
        <tissue evidence="2">Leaf</tissue>
    </source>
</reference>